<evidence type="ECO:0000256" key="1">
    <source>
        <dbReference type="ARBA" id="ARBA00022737"/>
    </source>
</evidence>
<reference evidence="3 4" key="1">
    <citation type="journal article" date="2013" name="Nature">
        <title>Insights into bilaterian evolution from three spiralian genomes.</title>
        <authorList>
            <person name="Simakov O."/>
            <person name="Marletaz F."/>
            <person name="Cho S.J."/>
            <person name="Edsinger-Gonzales E."/>
            <person name="Havlak P."/>
            <person name="Hellsten U."/>
            <person name="Kuo D.H."/>
            <person name="Larsson T."/>
            <person name="Lv J."/>
            <person name="Arendt D."/>
            <person name="Savage R."/>
            <person name="Osoegawa K."/>
            <person name="de Jong P."/>
            <person name="Grimwood J."/>
            <person name="Chapman J.A."/>
            <person name="Shapiro H."/>
            <person name="Aerts A."/>
            <person name="Otillar R.P."/>
            <person name="Terry A.Y."/>
            <person name="Boore J.L."/>
            <person name="Grigoriev I.V."/>
            <person name="Lindberg D.R."/>
            <person name="Seaver E.C."/>
            <person name="Weisblat D.A."/>
            <person name="Putnam N.H."/>
            <person name="Rokhsar D.S."/>
        </authorList>
    </citation>
    <scope>NUCLEOTIDE SEQUENCE [LARGE SCALE GENOMIC DNA]</scope>
</reference>
<feature type="repeat" description="NHL" evidence="2">
    <location>
        <begin position="63"/>
        <end position="94"/>
    </location>
</feature>
<dbReference type="GO" id="GO:0061630">
    <property type="term" value="F:ubiquitin protein ligase activity"/>
    <property type="evidence" value="ECO:0007669"/>
    <property type="project" value="TreeGrafter"/>
</dbReference>
<dbReference type="InterPro" id="IPR001258">
    <property type="entry name" value="NHL_repeat"/>
</dbReference>
<keyword evidence="1" id="KW-0677">Repeat</keyword>
<dbReference type="GeneID" id="20229943"/>
<dbReference type="PROSITE" id="PS51125">
    <property type="entry name" value="NHL"/>
    <property type="match status" value="2"/>
</dbReference>
<sequence length="183" mass="20374">MYYTDGESFPCNLCTLDSPWGMTETNDGDIVICHPETHKVCIFDKKGRSKMTLKTSLSGNNLFLNPRCVCVNELNGDIIVSDFERHSILFFDKNGEYKFRYGSLGKSSGHLHHPCGVCADSNGNVIVADSDNHRVHLVSADGKFRRFILTQADGIDEPIAVCLTKEELLVVGQWSGKVIVLNY</sequence>
<proteinExistence type="predicted"/>
<dbReference type="InterPro" id="IPR011042">
    <property type="entry name" value="6-blade_b-propeller_TolB-like"/>
</dbReference>
<name>V4AAS5_LOTGI</name>
<dbReference type="HOGENOM" id="CLU_007742_4_1_1"/>
<dbReference type="PANTHER" id="PTHR24104:SF48">
    <property type="entry name" value="PROTEIN WECH"/>
    <property type="match status" value="1"/>
</dbReference>
<dbReference type="PANTHER" id="PTHR24104">
    <property type="entry name" value="E3 UBIQUITIN-PROTEIN LIGASE NHLRC1-RELATED"/>
    <property type="match status" value="1"/>
</dbReference>
<feature type="repeat" description="NHL" evidence="2">
    <location>
        <begin position="98"/>
        <end position="141"/>
    </location>
</feature>
<evidence type="ECO:0000313" key="4">
    <source>
        <dbReference type="Proteomes" id="UP000030746"/>
    </source>
</evidence>
<evidence type="ECO:0000256" key="2">
    <source>
        <dbReference type="PROSITE-ProRule" id="PRU00504"/>
    </source>
</evidence>
<keyword evidence="4" id="KW-1185">Reference proteome</keyword>
<dbReference type="EMBL" id="KB201890">
    <property type="protein sequence ID" value="ESO93872.1"/>
    <property type="molecule type" value="Genomic_DNA"/>
</dbReference>
<organism evidence="3 4">
    <name type="scientific">Lottia gigantea</name>
    <name type="common">Giant owl limpet</name>
    <dbReference type="NCBI Taxonomy" id="225164"/>
    <lineage>
        <taxon>Eukaryota</taxon>
        <taxon>Metazoa</taxon>
        <taxon>Spiralia</taxon>
        <taxon>Lophotrochozoa</taxon>
        <taxon>Mollusca</taxon>
        <taxon>Gastropoda</taxon>
        <taxon>Patellogastropoda</taxon>
        <taxon>Lottioidea</taxon>
        <taxon>Lottiidae</taxon>
        <taxon>Lottia</taxon>
    </lineage>
</organism>
<dbReference type="AlphaFoldDB" id="V4AAS5"/>
<dbReference type="GO" id="GO:0000209">
    <property type="term" value="P:protein polyubiquitination"/>
    <property type="evidence" value="ECO:0007669"/>
    <property type="project" value="TreeGrafter"/>
</dbReference>
<dbReference type="OrthoDB" id="9987040at2759"/>
<dbReference type="GO" id="GO:0043161">
    <property type="term" value="P:proteasome-mediated ubiquitin-dependent protein catabolic process"/>
    <property type="evidence" value="ECO:0007669"/>
    <property type="project" value="TreeGrafter"/>
</dbReference>
<evidence type="ECO:0000313" key="3">
    <source>
        <dbReference type="EMBL" id="ESO93872.1"/>
    </source>
</evidence>
<protein>
    <recommendedName>
        <fullName evidence="5">SMP-30/Gluconolactonase/LRE-like region domain-containing protein</fullName>
    </recommendedName>
</protein>
<dbReference type="InterPro" id="IPR050952">
    <property type="entry name" value="TRIM-NHL_E3_ligases"/>
</dbReference>
<dbReference type="OMA" id="YLGSNPH"/>
<dbReference type="Gene3D" id="2.120.10.30">
    <property type="entry name" value="TolB, C-terminal domain"/>
    <property type="match status" value="1"/>
</dbReference>
<gene>
    <name evidence="3" type="ORF">LOTGIDRAFT_105134</name>
</gene>
<accession>V4AAS5</accession>
<dbReference type="GO" id="GO:0008270">
    <property type="term" value="F:zinc ion binding"/>
    <property type="evidence" value="ECO:0007669"/>
    <property type="project" value="UniProtKB-KW"/>
</dbReference>
<dbReference type="RefSeq" id="XP_009055494.1">
    <property type="nucleotide sequence ID" value="XM_009057246.1"/>
</dbReference>
<dbReference type="SUPFAM" id="SSF101898">
    <property type="entry name" value="NHL repeat"/>
    <property type="match status" value="1"/>
</dbReference>
<dbReference type="Pfam" id="PF01436">
    <property type="entry name" value="NHL"/>
    <property type="match status" value="2"/>
</dbReference>
<dbReference type="CTD" id="20229943"/>
<dbReference type="Proteomes" id="UP000030746">
    <property type="component" value="Unassembled WGS sequence"/>
</dbReference>
<evidence type="ECO:0008006" key="5">
    <source>
        <dbReference type="Google" id="ProtNLM"/>
    </source>
</evidence>
<dbReference type="KEGG" id="lgi:LOTGIDRAFT_105134"/>